<keyword evidence="3" id="KW-1185">Reference proteome</keyword>
<sequence length="63" mass="6673">MDYKDTVVASLAFLTGMFGAAVAGGIGLVAGLFVGAGFGATWAHKTDRRTRKKTTAPNQRREE</sequence>
<keyword evidence="1" id="KW-0472">Membrane</keyword>
<keyword evidence="1" id="KW-0812">Transmembrane</keyword>
<proteinExistence type="predicted"/>
<reference evidence="2 3" key="1">
    <citation type="submission" date="2022-09" db="EMBL/GenBank/DDBJ databases">
        <title>Enrichment on poylsaccharides allowed isolation of novel metabolic and taxonomic groups of Haloarchaea.</title>
        <authorList>
            <person name="Sorokin D.Y."/>
            <person name="Elcheninov A.G."/>
            <person name="Khizhniak T.V."/>
            <person name="Kolganova T.V."/>
            <person name="Kublanov I.V."/>
        </authorList>
    </citation>
    <scope>NUCLEOTIDE SEQUENCE [LARGE SCALE GENOMIC DNA]</scope>
    <source>
        <strain evidence="2 3">AArc-curdl1</strain>
    </source>
</reference>
<evidence type="ECO:0000313" key="3">
    <source>
        <dbReference type="Proteomes" id="UP001321047"/>
    </source>
</evidence>
<dbReference type="EMBL" id="JAOPJZ010000003">
    <property type="protein sequence ID" value="MCU4751476.1"/>
    <property type="molecule type" value="Genomic_DNA"/>
</dbReference>
<protein>
    <submittedName>
        <fullName evidence="2">Uncharacterized protein</fullName>
    </submittedName>
</protein>
<keyword evidence="1" id="KW-1133">Transmembrane helix</keyword>
<gene>
    <name evidence="2" type="ORF">OB919_05700</name>
</gene>
<dbReference type="Proteomes" id="UP001321047">
    <property type="component" value="Unassembled WGS sequence"/>
</dbReference>
<dbReference type="RefSeq" id="WP_342807313.1">
    <property type="nucleotide sequence ID" value="NZ_JAOPJZ010000003.1"/>
</dbReference>
<feature type="transmembrane region" description="Helical" evidence="1">
    <location>
        <begin position="12"/>
        <end position="43"/>
    </location>
</feature>
<dbReference type="AlphaFoldDB" id="A0AAP2Z6G2"/>
<evidence type="ECO:0000313" key="2">
    <source>
        <dbReference type="EMBL" id="MCU4751476.1"/>
    </source>
</evidence>
<comment type="caution">
    <text evidence="2">The sequence shown here is derived from an EMBL/GenBank/DDBJ whole genome shotgun (WGS) entry which is preliminary data.</text>
</comment>
<accession>A0AAP2Z6G2</accession>
<name>A0AAP2Z6G2_9EURY</name>
<organism evidence="2 3">
    <name type="scientific">Natronosalvus hydrolyticus</name>
    <dbReference type="NCBI Taxonomy" id="2979988"/>
    <lineage>
        <taxon>Archaea</taxon>
        <taxon>Methanobacteriati</taxon>
        <taxon>Methanobacteriota</taxon>
        <taxon>Stenosarchaea group</taxon>
        <taxon>Halobacteria</taxon>
        <taxon>Halobacteriales</taxon>
        <taxon>Natrialbaceae</taxon>
        <taxon>Natronosalvus</taxon>
    </lineage>
</organism>
<evidence type="ECO:0000256" key="1">
    <source>
        <dbReference type="SAM" id="Phobius"/>
    </source>
</evidence>